<sequence length="469" mass="51665">MTKPIMIMGCTSDAGKSFVVAGLCRMFANRGVNVAPFKAQNMSNNAAVTAKGEEIGRAQYLQAIAAKVTPDVRMNPVLLKPSADTKSQLILNGKPAPELSEIPWMERKAYLFTHVEKALADLQQEYQQIIIEGAGSPAEVNLRPSDIVNMSVALICNADVYLVADIDKGGAFAHLLGTFMCLAKEEQQLIKGFVLNKFRGDPLLLGNAMDWLEEKTGVPTVANIHYFPHRLPEEDTLHHRAAYKRGLINIALIAYPYAANMDEFDNLIHQDNVNVVPLRDGQSLVDFDAIILPGSKNTAASLLHLRESGLANEISKAAQRGQPILGICGGMQLLGEHILDPHHIEGGDEQGLGLLPIITAHAQTKTTRQREIDWQGFKLSGYEIHHGHTKMSLKSDAQMTTCKSFIETDLGWQQGNVYGCYLHGLFDNKGFINQFLTNLGWEGDADDHAVSLDAELNRVADMFEKLDWL</sequence>
<dbReference type="Proteomes" id="UP000250163">
    <property type="component" value="Chromosome MORIYA"/>
</dbReference>
<evidence type="ECO:0000256" key="5">
    <source>
        <dbReference type="ARBA" id="ARBA00022962"/>
    </source>
</evidence>
<dbReference type="PANTHER" id="PTHR21343:SF1">
    <property type="entry name" value="COBYRIC ACID SYNTHASE"/>
    <property type="match status" value="1"/>
</dbReference>
<protein>
    <recommendedName>
        <fullName evidence="3 7">Cobyric acid synthase</fullName>
    </recommendedName>
</protein>
<evidence type="ECO:0000256" key="7">
    <source>
        <dbReference type="HAMAP-Rule" id="MF_00028"/>
    </source>
</evidence>
<dbReference type="HAMAP" id="MF_00028">
    <property type="entry name" value="CobQ"/>
    <property type="match status" value="1"/>
</dbReference>
<dbReference type="InterPro" id="IPR047045">
    <property type="entry name" value="CobQ_N"/>
</dbReference>
<evidence type="ECO:0000256" key="3">
    <source>
        <dbReference type="ARBA" id="ARBA00019833"/>
    </source>
</evidence>
<dbReference type="Gene3D" id="3.40.50.300">
    <property type="entry name" value="P-loop containing nucleotide triphosphate hydrolases"/>
    <property type="match status" value="1"/>
</dbReference>
<evidence type="ECO:0000256" key="2">
    <source>
        <dbReference type="ARBA" id="ARBA00006205"/>
    </source>
</evidence>
<dbReference type="GO" id="GO:0015420">
    <property type="term" value="F:ABC-type vitamin B12 transporter activity"/>
    <property type="evidence" value="ECO:0007669"/>
    <property type="project" value="UniProtKB-UniRule"/>
</dbReference>
<gene>
    <name evidence="7 10" type="primary">cobQ</name>
    <name evidence="10" type="ORF">MORIYA_4072</name>
</gene>
<evidence type="ECO:0000256" key="6">
    <source>
        <dbReference type="ARBA" id="ARBA00025166"/>
    </source>
</evidence>
<organism evidence="10 11">
    <name type="scientific">Moritella yayanosii</name>
    <dbReference type="NCBI Taxonomy" id="69539"/>
    <lineage>
        <taxon>Bacteria</taxon>
        <taxon>Pseudomonadati</taxon>
        <taxon>Pseudomonadota</taxon>
        <taxon>Gammaproteobacteria</taxon>
        <taxon>Alteromonadales</taxon>
        <taxon>Moritellaceae</taxon>
        <taxon>Moritella</taxon>
    </lineage>
</organism>
<evidence type="ECO:0000259" key="8">
    <source>
        <dbReference type="Pfam" id="PF01656"/>
    </source>
</evidence>
<dbReference type="GO" id="GO:0009236">
    <property type="term" value="P:cobalamin biosynthetic process"/>
    <property type="evidence" value="ECO:0007669"/>
    <property type="project" value="UniProtKB-UniRule"/>
</dbReference>
<dbReference type="CDD" id="cd05389">
    <property type="entry name" value="CobQ_N"/>
    <property type="match status" value="1"/>
</dbReference>
<dbReference type="RefSeq" id="WP_112717911.1">
    <property type="nucleotide sequence ID" value="NZ_LS483250.1"/>
</dbReference>
<accession>A0A330LUA0</accession>
<keyword evidence="11" id="KW-1185">Reference proteome</keyword>
<dbReference type="Gene3D" id="3.40.50.880">
    <property type="match status" value="1"/>
</dbReference>
<name>A0A330LUA0_9GAMM</name>
<feature type="domain" description="CobB/CobQ-like glutamine amidotransferase" evidence="9">
    <location>
        <begin position="249"/>
        <end position="430"/>
    </location>
</feature>
<comment type="function">
    <text evidence="6 7">Catalyzes amidations at positions B, D, E, and G on adenosylcobyrinic A,C-diamide. NH(2) groups are provided by glutamine, and one molecule of ATP is hydrogenolyzed for each amidation.</text>
</comment>
<dbReference type="CDD" id="cd01750">
    <property type="entry name" value="GATase1_CobQ"/>
    <property type="match status" value="1"/>
</dbReference>
<dbReference type="EMBL" id="LS483250">
    <property type="protein sequence ID" value="SQD80524.1"/>
    <property type="molecule type" value="Genomic_DNA"/>
</dbReference>
<dbReference type="InterPro" id="IPR004459">
    <property type="entry name" value="CobQ_synth"/>
</dbReference>
<dbReference type="UniPathway" id="UPA00148"/>
<dbReference type="GO" id="GO:0003824">
    <property type="term" value="F:catalytic activity"/>
    <property type="evidence" value="ECO:0007669"/>
    <property type="project" value="InterPro"/>
</dbReference>
<evidence type="ECO:0000256" key="4">
    <source>
        <dbReference type="ARBA" id="ARBA00022573"/>
    </source>
</evidence>
<dbReference type="InterPro" id="IPR002586">
    <property type="entry name" value="CobQ/CobB/MinD/ParA_Nub-bd_dom"/>
</dbReference>
<dbReference type="InterPro" id="IPR029062">
    <property type="entry name" value="Class_I_gatase-like"/>
</dbReference>
<comment type="similarity">
    <text evidence="2 7">Belongs to the CobB/CobQ family. CobQ subfamily.</text>
</comment>
<dbReference type="Pfam" id="PF07685">
    <property type="entry name" value="GATase_3"/>
    <property type="match status" value="1"/>
</dbReference>
<evidence type="ECO:0000313" key="10">
    <source>
        <dbReference type="EMBL" id="SQD80524.1"/>
    </source>
</evidence>
<comment type="pathway">
    <text evidence="1 7">Cofactor biosynthesis; adenosylcobalamin biosynthesis.</text>
</comment>
<reference evidence="11" key="1">
    <citation type="submission" date="2018-05" db="EMBL/GenBank/DDBJ databases">
        <authorList>
            <person name="Cea G.-C."/>
            <person name="William W."/>
        </authorList>
    </citation>
    <scope>NUCLEOTIDE SEQUENCE [LARGE SCALE GENOMIC DNA]</scope>
    <source>
        <strain evidence="11">DB21MT 5</strain>
    </source>
</reference>
<feature type="active site" description="Nucleophile" evidence="7">
    <location>
        <position position="328"/>
    </location>
</feature>
<dbReference type="NCBIfam" id="TIGR00313">
    <property type="entry name" value="cobQ"/>
    <property type="match status" value="1"/>
</dbReference>
<evidence type="ECO:0000313" key="11">
    <source>
        <dbReference type="Proteomes" id="UP000250163"/>
    </source>
</evidence>
<keyword evidence="4 7" id="KW-0169">Cobalamin biosynthesis</keyword>
<dbReference type="PROSITE" id="PS51273">
    <property type="entry name" value="GATASE_TYPE_1"/>
    <property type="match status" value="1"/>
</dbReference>
<dbReference type="InterPro" id="IPR027417">
    <property type="entry name" value="P-loop_NTPase"/>
</dbReference>
<dbReference type="AlphaFoldDB" id="A0A330LUA0"/>
<dbReference type="SUPFAM" id="SSF52317">
    <property type="entry name" value="Class I glutamine amidotransferase-like"/>
    <property type="match status" value="1"/>
</dbReference>
<dbReference type="OrthoDB" id="9808302at2"/>
<dbReference type="InterPro" id="IPR033949">
    <property type="entry name" value="CobQ_GATase1"/>
</dbReference>
<evidence type="ECO:0000259" key="9">
    <source>
        <dbReference type="Pfam" id="PF07685"/>
    </source>
</evidence>
<evidence type="ECO:0000256" key="1">
    <source>
        <dbReference type="ARBA" id="ARBA00004953"/>
    </source>
</evidence>
<dbReference type="SUPFAM" id="SSF52540">
    <property type="entry name" value="P-loop containing nucleoside triphosphate hydrolases"/>
    <property type="match status" value="1"/>
</dbReference>
<dbReference type="InterPro" id="IPR011698">
    <property type="entry name" value="GATase_3"/>
</dbReference>
<dbReference type="PANTHER" id="PTHR21343">
    <property type="entry name" value="DETHIOBIOTIN SYNTHETASE"/>
    <property type="match status" value="1"/>
</dbReference>
<feature type="domain" description="CobQ/CobB/MinD/ParA nucleotide binding" evidence="8">
    <location>
        <begin position="5"/>
        <end position="226"/>
    </location>
</feature>
<dbReference type="Pfam" id="PF01656">
    <property type="entry name" value="CbiA"/>
    <property type="match status" value="1"/>
</dbReference>
<dbReference type="KEGG" id="mya:MORIYA_4072"/>
<dbReference type="PROSITE" id="PS51274">
    <property type="entry name" value="GATASE_COBBQ"/>
    <property type="match status" value="1"/>
</dbReference>
<dbReference type="NCBIfam" id="NF001989">
    <property type="entry name" value="PRK00784.1"/>
    <property type="match status" value="1"/>
</dbReference>
<proteinExistence type="inferred from homology"/>
<keyword evidence="5 7" id="KW-0315">Glutamine amidotransferase</keyword>
<feature type="active site" evidence="7">
    <location>
        <position position="423"/>
    </location>
</feature>